<dbReference type="InParanoid" id="A0A4S2MWF0"/>
<organism evidence="1 2">
    <name type="scientific">Ascodesmis nigricans</name>
    <dbReference type="NCBI Taxonomy" id="341454"/>
    <lineage>
        <taxon>Eukaryota</taxon>
        <taxon>Fungi</taxon>
        <taxon>Dikarya</taxon>
        <taxon>Ascomycota</taxon>
        <taxon>Pezizomycotina</taxon>
        <taxon>Pezizomycetes</taxon>
        <taxon>Pezizales</taxon>
        <taxon>Ascodesmidaceae</taxon>
        <taxon>Ascodesmis</taxon>
    </lineage>
</organism>
<accession>A0A4S2MWF0</accession>
<dbReference type="AlphaFoldDB" id="A0A4S2MWF0"/>
<dbReference type="EMBL" id="ML220121">
    <property type="protein sequence ID" value="TGZ80968.1"/>
    <property type="molecule type" value="Genomic_DNA"/>
</dbReference>
<gene>
    <name evidence="1" type="ORF">EX30DRAFT_32351</name>
</gene>
<proteinExistence type="predicted"/>
<name>A0A4S2MWF0_9PEZI</name>
<dbReference type="Proteomes" id="UP000298138">
    <property type="component" value="Unassembled WGS sequence"/>
</dbReference>
<protein>
    <submittedName>
        <fullName evidence="1">Uncharacterized protein</fullName>
    </submittedName>
</protein>
<reference evidence="1 2" key="1">
    <citation type="submission" date="2019-04" db="EMBL/GenBank/DDBJ databases">
        <title>Comparative genomics and transcriptomics to analyze fruiting body development in filamentous ascomycetes.</title>
        <authorList>
            <consortium name="DOE Joint Genome Institute"/>
            <person name="Lutkenhaus R."/>
            <person name="Traeger S."/>
            <person name="Breuer J."/>
            <person name="Kuo A."/>
            <person name="Lipzen A."/>
            <person name="Pangilinan J."/>
            <person name="Dilworth D."/>
            <person name="Sandor L."/>
            <person name="Poggeler S."/>
            <person name="Barry K."/>
            <person name="Grigoriev I.V."/>
            <person name="Nowrousian M."/>
        </authorList>
    </citation>
    <scope>NUCLEOTIDE SEQUENCE [LARGE SCALE GENOMIC DNA]</scope>
    <source>
        <strain evidence="1 2">CBS 389.68</strain>
    </source>
</reference>
<evidence type="ECO:0000313" key="1">
    <source>
        <dbReference type="EMBL" id="TGZ80968.1"/>
    </source>
</evidence>
<keyword evidence="2" id="KW-1185">Reference proteome</keyword>
<sequence>MAKAMRTVCMCVATVEGEARRTLEVKVTEHVTERMRMCFCNLRRLSTSTLHCPLLGIQLSACISRQLMLLPQIYPPLYRWSWCGSSFAAKIHPSIHLHLHLPLPQPPQPPQSPHALPLHSSTSPQNLICTYSSFHRLGTQHLARNYPPYHDAC</sequence>
<evidence type="ECO:0000313" key="2">
    <source>
        <dbReference type="Proteomes" id="UP000298138"/>
    </source>
</evidence>